<dbReference type="PANTHER" id="PTHR43756">
    <property type="entry name" value="CHOLINE MONOOXYGENASE, CHLOROPLASTIC"/>
    <property type="match status" value="1"/>
</dbReference>
<keyword evidence="9" id="KW-1185">Reference proteome</keyword>
<dbReference type="EMBL" id="JANWOI010000005">
    <property type="protein sequence ID" value="MDA5194989.1"/>
    <property type="molecule type" value="Genomic_DNA"/>
</dbReference>
<evidence type="ECO:0000313" key="9">
    <source>
        <dbReference type="Proteomes" id="UP001141619"/>
    </source>
</evidence>
<dbReference type="Pfam" id="PF00848">
    <property type="entry name" value="Ring_hydroxyl_A"/>
    <property type="match status" value="1"/>
</dbReference>
<dbReference type="GO" id="GO:0051213">
    <property type="term" value="F:dioxygenase activity"/>
    <property type="evidence" value="ECO:0007669"/>
    <property type="project" value="UniProtKB-KW"/>
</dbReference>
<feature type="domain" description="Rieske" evidence="7">
    <location>
        <begin position="42"/>
        <end position="155"/>
    </location>
</feature>
<evidence type="ECO:0000256" key="2">
    <source>
        <dbReference type="ARBA" id="ARBA00022714"/>
    </source>
</evidence>
<evidence type="ECO:0000256" key="4">
    <source>
        <dbReference type="ARBA" id="ARBA00023002"/>
    </source>
</evidence>
<dbReference type="RefSeq" id="WP_274944701.1">
    <property type="nucleotide sequence ID" value="NZ_JANWOI010000005.1"/>
</dbReference>
<dbReference type="Pfam" id="PF00355">
    <property type="entry name" value="Rieske"/>
    <property type="match status" value="1"/>
</dbReference>
<dbReference type="SUPFAM" id="SSF50022">
    <property type="entry name" value="ISP domain"/>
    <property type="match status" value="1"/>
</dbReference>
<keyword evidence="8" id="KW-0223">Dioxygenase</keyword>
<proteinExistence type="inferred from homology"/>
<dbReference type="GO" id="GO:0051537">
    <property type="term" value="F:2 iron, 2 sulfur cluster binding"/>
    <property type="evidence" value="ECO:0007669"/>
    <property type="project" value="UniProtKB-KW"/>
</dbReference>
<evidence type="ECO:0000256" key="3">
    <source>
        <dbReference type="ARBA" id="ARBA00022723"/>
    </source>
</evidence>
<dbReference type="PANTHER" id="PTHR43756:SF1">
    <property type="entry name" value="3-PHENYLPROPIONATE_CINNAMIC ACID DIOXYGENASE SUBUNIT ALPHA"/>
    <property type="match status" value="1"/>
</dbReference>
<gene>
    <name evidence="8" type="ORF">NYP16_13615</name>
</gene>
<dbReference type="Proteomes" id="UP001141619">
    <property type="component" value="Unassembled WGS sequence"/>
</dbReference>
<sequence>MQSVLSPRDAANLVEPERVHRRLYTDPEIFNLEMRHIFHKAWNFVGHESQVREPGDFFTTTIAGQPVVMVRQPDQSIQVLYNRCGHRGAIVVAEKSGKARNFNCLYHGWVFGTDGTLLFVPLEEGYECSSFDKCDPQYGMRKVPAVANHQGFIFARLTADGMSLDEFLGDIRQPLDHLVDLSPEGSLTVTGGHFRTVYPCNWKIYLENLHDGVHARFVHQSSVYASRKFATEAEKTNSLVPFSVEIVKANGQSYSALDNLDVRAFPNGHSDMRGFRKPIGDDPVFVRYAEQLAARHGAEQAQEILGRNWHNMCVYPNLSIHPGFLQLRVLTPLAVDQTMVEIWNLKLDGAPEELHHRTITYANTVHSPSSIIKPDDLEAYKRVQRGLVSEGSDWVSNHRRYGTDNQEDQADSALSEHFIRNQYKAWTGYMRQGSEG</sequence>
<accession>A0A9X3Z8J9</accession>
<reference evidence="8" key="2">
    <citation type="journal article" date="2023" name="Syst. Appl. Microbiol.">
        <title>Govania unica gen. nov., sp. nov., a rare biosphere bacterium that represents a novel family in the class Alphaproteobacteria.</title>
        <authorList>
            <person name="Vandamme P."/>
            <person name="Peeters C."/>
            <person name="Hettiarachchi A."/>
            <person name="Cnockaert M."/>
            <person name="Carlier A."/>
        </authorList>
    </citation>
    <scope>NUCLEOTIDE SEQUENCE</scope>
    <source>
        <strain evidence="8">LMG 31809</strain>
    </source>
</reference>
<name>A0A9X3Z8J9_9PROT</name>
<keyword evidence="5" id="KW-0408">Iron</keyword>
<organism evidence="8 9">
    <name type="scientific">Govanella unica</name>
    <dbReference type="NCBI Taxonomy" id="2975056"/>
    <lineage>
        <taxon>Bacteria</taxon>
        <taxon>Pseudomonadati</taxon>
        <taxon>Pseudomonadota</taxon>
        <taxon>Alphaproteobacteria</taxon>
        <taxon>Emcibacterales</taxon>
        <taxon>Govanellaceae</taxon>
        <taxon>Govanella</taxon>
    </lineage>
</organism>
<dbReference type="InterPro" id="IPR001663">
    <property type="entry name" value="Rng_hydr_dOase-A"/>
</dbReference>
<dbReference type="Gene3D" id="3.90.380.10">
    <property type="entry name" value="Naphthalene 1,2-dioxygenase Alpha Subunit, Chain A, domain 1"/>
    <property type="match status" value="1"/>
</dbReference>
<dbReference type="SUPFAM" id="SSF55961">
    <property type="entry name" value="Bet v1-like"/>
    <property type="match status" value="1"/>
</dbReference>
<protein>
    <submittedName>
        <fullName evidence="8">Aromatic ring-hydroxylating dioxygenase subunit alpha</fullName>
    </submittedName>
</protein>
<dbReference type="PROSITE" id="PS51296">
    <property type="entry name" value="RIESKE"/>
    <property type="match status" value="1"/>
</dbReference>
<dbReference type="InterPro" id="IPR017941">
    <property type="entry name" value="Rieske_2Fe-2S"/>
</dbReference>
<comment type="caution">
    <text evidence="8">The sequence shown here is derived from an EMBL/GenBank/DDBJ whole genome shotgun (WGS) entry which is preliminary data.</text>
</comment>
<dbReference type="AlphaFoldDB" id="A0A9X3Z8J9"/>
<reference evidence="8" key="1">
    <citation type="submission" date="2022-08" db="EMBL/GenBank/DDBJ databases">
        <authorList>
            <person name="Vandamme P."/>
            <person name="Hettiarachchi A."/>
            <person name="Peeters C."/>
            <person name="Cnockaert M."/>
            <person name="Carlier A."/>
        </authorList>
    </citation>
    <scope>NUCLEOTIDE SEQUENCE</scope>
    <source>
        <strain evidence="8">LMG 31809</strain>
    </source>
</reference>
<dbReference type="Gene3D" id="2.102.10.10">
    <property type="entry name" value="Rieske [2Fe-2S] iron-sulphur domain"/>
    <property type="match status" value="1"/>
</dbReference>
<keyword evidence="2" id="KW-0001">2Fe-2S</keyword>
<dbReference type="InterPro" id="IPR036922">
    <property type="entry name" value="Rieske_2Fe-2S_sf"/>
</dbReference>
<evidence type="ECO:0000256" key="5">
    <source>
        <dbReference type="ARBA" id="ARBA00023004"/>
    </source>
</evidence>
<dbReference type="PRINTS" id="PR00090">
    <property type="entry name" value="RNGDIOXGNASE"/>
</dbReference>
<evidence type="ECO:0000256" key="1">
    <source>
        <dbReference type="ARBA" id="ARBA00008751"/>
    </source>
</evidence>
<dbReference type="GO" id="GO:0005506">
    <property type="term" value="F:iron ion binding"/>
    <property type="evidence" value="ECO:0007669"/>
    <property type="project" value="InterPro"/>
</dbReference>
<evidence type="ECO:0000259" key="7">
    <source>
        <dbReference type="PROSITE" id="PS51296"/>
    </source>
</evidence>
<keyword evidence="4" id="KW-0560">Oxidoreductase</keyword>
<dbReference type="CDD" id="cd08879">
    <property type="entry name" value="RHO_alpha_C_AntDO-like"/>
    <property type="match status" value="1"/>
</dbReference>
<comment type="similarity">
    <text evidence="1">Belongs to the bacterial ring-hydroxylating dioxygenase alpha subunit family.</text>
</comment>
<keyword evidence="3" id="KW-0479">Metal-binding</keyword>
<evidence type="ECO:0000313" key="8">
    <source>
        <dbReference type="EMBL" id="MDA5194989.1"/>
    </source>
</evidence>
<keyword evidence="6" id="KW-0411">Iron-sulfur</keyword>
<dbReference type="InterPro" id="IPR015879">
    <property type="entry name" value="Ring_hydroxy_dOase_asu_C_dom"/>
</dbReference>
<evidence type="ECO:0000256" key="6">
    <source>
        <dbReference type="ARBA" id="ARBA00023014"/>
    </source>
</evidence>